<dbReference type="EMBL" id="CP006653">
    <property type="protein sequence ID" value="AGT11072.1"/>
    <property type="molecule type" value="Genomic_DNA"/>
</dbReference>
<keyword evidence="2" id="KW-0614">Plasmid</keyword>
<dbReference type="InterPro" id="IPR036736">
    <property type="entry name" value="ACP-like_sf"/>
</dbReference>
<name>S5Y0Q6_PARAH</name>
<proteinExistence type="predicted"/>
<dbReference type="PROSITE" id="PS50075">
    <property type="entry name" value="CARRIER"/>
    <property type="match status" value="1"/>
</dbReference>
<feature type="domain" description="Carrier" evidence="1">
    <location>
        <begin position="1"/>
        <end position="78"/>
    </location>
</feature>
<dbReference type="RefSeq" id="WP_020952844.1">
    <property type="nucleotide sequence ID" value="NC_022043.1"/>
</dbReference>
<dbReference type="SUPFAM" id="SSF47336">
    <property type="entry name" value="ACP-like"/>
    <property type="match status" value="1"/>
</dbReference>
<dbReference type="Pfam" id="PF00550">
    <property type="entry name" value="PP-binding"/>
    <property type="match status" value="1"/>
</dbReference>
<evidence type="ECO:0000313" key="2">
    <source>
        <dbReference type="EMBL" id="AGT11072.1"/>
    </source>
</evidence>
<keyword evidence="3" id="KW-1185">Reference proteome</keyword>
<gene>
    <name evidence="2" type="ORF">JCM7686_pAMI5p006</name>
</gene>
<reference evidence="2 3" key="1">
    <citation type="journal article" date="2014" name="BMC Genomics">
        <title>Architecture and functions of a multipartite genome of the methylotrophic bacterium Paracoccus aminophilus JCM 7686, containing primary and secondary chromids.</title>
        <authorList>
            <person name="Dziewit L."/>
            <person name="Czarnecki J."/>
            <person name="Wibberg D."/>
            <person name="Radlinska M."/>
            <person name="Mrozek P."/>
            <person name="Szymczak M."/>
            <person name="Schluter A."/>
            <person name="Puhler A."/>
            <person name="Bartosik D."/>
        </authorList>
    </citation>
    <scope>NUCLEOTIDE SEQUENCE [LARGE SCALE GENOMIC DNA]</scope>
    <source>
        <strain evidence="2">JCM 7686</strain>
        <plasmid evidence="3">Plasmid pAMI5</plasmid>
    </source>
</reference>
<sequence>MTLAADDLISYLIEELNIAPPIDLDTELFSSGILDSVSLVSLIGFIEEKARTTIPPVDVTLENFDSVDRIVAYVSSLE</sequence>
<geneLocation type="plasmid" evidence="2 3">
    <name>pAMI5</name>
</geneLocation>
<evidence type="ECO:0000313" key="3">
    <source>
        <dbReference type="Proteomes" id="UP000015480"/>
    </source>
</evidence>
<dbReference type="HOGENOM" id="CLU_108696_16_4_5"/>
<dbReference type="InterPro" id="IPR009081">
    <property type="entry name" value="PP-bd_ACP"/>
</dbReference>
<dbReference type="PATRIC" id="fig|1367847.3.peg.4030"/>
<dbReference type="AlphaFoldDB" id="S5Y0Q6"/>
<protein>
    <recommendedName>
        <fullName evidence="1">Carrier domain-containing protein</fullName>
    </recommendedName>
</protein>
<evidence type="ECO:0000259" key="1">
    <source>
        <dbReference type="PROSITE" id="PS50075"/>
    </source>
</evidence>
<dbReference type="Gene3D" id="1.10.1200.10">
    <property type="entry name" value="ACP-like"/>
    <property type="match status" value="1"/>
</dbReference>
<dbReference type="Proteomes" id="UP000015480">
    <property type="component" value="Plasmid pAMI5"/>
</dbReference>
<dbReference type="OrthoDB" id="7508733at2"/>
<dbReference type="KEGG" id="pami:JCM7686_pAMI5p006"/>
<organism evidence="2 3">
    <name type="scientific">Paracoccus aminophilus JCM 7686</name>
    <dbReference type="NCBI Taxonomy" id="1367847"/>
    <lineage>
        <taxon>Bacteria</taxon>
        <taxon>Pseudomonadati</taxon>
        <taxon>Pseudomonadota</taxon>
        <taxon>Alphaproteobacteria</taxon>
        <taxon>Rhodobacterales</taxon>
        <taxon>Paracoccaceae</taxon>
        <taxon>Paracoccus</taxon>
    </lineage>
</organism>
<accession>S5Y0Q6</accession>